<dbReference type="AlphaFoldDB" id="A0A0D8I9G5"/>
<dbReference type="EMBL" id="CP009687">
    <property type="protein sequence ID" value="AKL93829.1"/>
    <property type="molecule type" value="Genomic_DNA"/>
</dbReference>
<reference evidence="1 2" key="1">
    <citation type="submission" date="2014-10" db="EMBL/GenBank/DDBJ databases">
        <title>Genome sequence of Clostridium aceticum DSM 1496.</title>
        <authorList>
            <person name="Poehlein A."/>
            <person name="Schiel-Bengelsdorf B."/>
            <person name="Gottschalk G."/>
            <person name="Duerre P."/>
            <person name="Daniel R."/>
        </authorList>
    </citation>
    <scope>NUCLEOTIDE SEQUENCE [LARGE SCALE GENOMIC DNA]</scope>
    <source>
        <strain evidence="1 2">DSM 1496</strain>
    </source>
</reference>
<name>A0A0D8I9G5_9CLOT</name>
<evidence type="ECO:0000313" key="2">
    <source>
        <dbReference type="Proteomes" id="UP000035704"/>
    </source>
</evidence>
<gene>
    <name evidence="1" type="ORF">CACET_c03130</name>
</gene>
<dbReference type="STRING" id="84022.CACET_c03130"/>
<dbReference type="OrthoDB" id="1946634at2"/>
<organism evidence="1 2">
    <name type="scientific">Clostridium aceticum</name>
    <dbReference type="NCBI Taxonomy" id="84022"/>
    <lineage>
        <taxon>Bacteria</taxon>
        <taxon>Bacillati</taxon>
        <taxon>Bacillota</taxon>
        <taxon>Clostridia</taxon>
        <taxon>Eubacteriales</taxon>
        <taxon>Clostridiaceae</taxon>
        <taxon>Clostridium</taxon>
    </lineage>
</organism>
<proteinExistence type="predicted"/>
<dbReference type="Pfam" id="PF19753">
    <property type="entry name" value="DUF6240"/>
    <property type="match status" value="2"/>
</dbReference>
<dbReference type="PATRIC" id="fig|84022.5.peg.2062"/>
<evidence type="ECO:0000313" key="1">
    <source>
        <dbReference type="EMBL" id="AKL93829.1"/>
    </source>
</evidence>
<dbReference type="KEGG" id="cace:CACET_c03130"/>
<accession>A0A0D8I9G5</accession>
<keyword evidence="2" id="KW-1185">Reference proteome</keyword>
<sequence>MNSSIFQKLTMGIRQQQYGKGNESFKIKGTLVSREENRITLHLGDQKMLEVQLKGGIEGNIGDTVVVDKKDFIKSKLYDESDTKVLEEVSEEKAEVELLKKLDVPITEVTKNALTALEKHGLKISKENLQAFVSAKEHLEQVVEGLDYDTAIKLLKKDVDISEEALQNLAMGIQEVKGEKEGFSLLKLFKRKKELSTEDAEKISMRLYGNKMGKDVIDVMRALHKAEMDITKKNIHRIHDVIRKVDDLQNIKEETIIDAVKNKIDATVDYLYKLKNAVVKGNVQPQKPVTKAVTNLYEATSYRNSRVSEKDLRTMEEDIKELLAREEVKVTEEIVRLSKDFVKAGVDLTKTNIEKVQQIKEAIQELKAHLNYDKTAELLSKGIEVEKAEITELLRQMKISEKEPLTKNLLSKLEKLEQIENEKLIELIKEEKSINIKTLMELVDKRGEVPEISKSSEDLGVSRISTSEARVVMDTSLRLAKLLNHLKDLSFDTVAFQMNNKLPMTLKTLSTSQELLAVREEVQKLSEEDSLHGKEVEKLQEKSQGLTKNLQQYMKEAVKLPKIAVGSTIDTIRNFIEKSGEKFGLTVETRNIEAVQALLKNSIPLNRENIAKLYETNLHVENITENLTTAVVDRSLQEGLKLEELEVKDLAEYAEKQAIKENLPEKAVQQVETEAAKEISEIAQEAMREGSIESDKELQDIKAKGVELEEMISEKAFDAGEEAIVKPEIKTFSLGLQRLEMLEKLEKIETSTLVFQMKNQLPITIEALELSQKLLQGEQVSTEMLEGIQLQFPEELSLGTDIIIKNYLKENASQLGSVAEDKNIKEIIRSLLANNLSLNKSNLQSVHQLQKHLTTIKEGMTTDLLEKIEQKEMALEKTPIKVLRDFVEQETSPKLLQEGGIFKGEALKGLLQSMENITYQQKDSILSLLLKNAMPITLKEVQNLSFFLGNQQQIGSQMKEILEMTEKSSRREIKEIAHKMRELLQGVDETLKVGKVEGNRPYEEFGRLLKQLETKAYLLDEETKISLQKTGGKLLDSLEIQMNLNKEDTVLQLPVMMGDQLKNLQIYVMKDKKGSKKIDPRDMSILLNFDTNTMGNVNVYVGVNYKRVVMKMGLNRQEDQQLVTKHENQLKELLQEMGYELKDLSFRVEEQQHILTMADEINATEKRKKNLLDVKI</sequence>
<dbReference type="InterPro" id="IPR046207">
    <property type="entry name" value="DUF6240"/>
</dbReference>
<protein>
    <submittedName>
        <fullName evidence="1">Uncharacterized protein</fullName>
    </submittedName>
</protein>
<dbReference type="RefSeq" id="WP_044826146.1">
    <property type="nucleotide sequence ID" value="NZ_CP009687.1"/>
</dbReference>
<dbReference type="Proteomes" id="UP000035704">
    <property type="component" value="Chromosome"/>
</dbReference>